<dbReference type="Proteomes" id="UP001607303">
    <property type="component" value="Unassembled WGS sequence"/>
</dbReference>
<organism evidence="1 2">
    <name type="scientific">Vespula maculifrons</name>
    <name type="common">Eastern yellow jacket</name>
    <name type="synonym">Wasp</name>
    <dbReference type="NCBI Taxonomy" id="7453"/>
    <lineage>
        <taxon>Eukaryota</taxon>
        <taxon>Metazoa</taxon>
        <taxon>Ecdysozoa</taxon>
        <taxon>Arthropoda</taxon>
        <taxon>Hexapoda</taxon>
        <taxon>Insecta</taxon>
        <taxon>Pterygota</taxon>
        <taxon>Neoptera</taxon>
        <taxon>Endopterygota</taxon>
        <taxon>Hymenoptera</taxon>
        <taxon>Apocrita</taxon>
        <taxon>Aculeata</taxon>
        <taxon>Vespoidea</taxon>
        <taxon>Vespidae</taxon>
        <taxon>Vespinae</taxon>
        <taxon>Vespula</taxon>
    </lineage>
</organism>
<name>A0ABD2CYC1_VESMC</name>
<reference evidence="1 2" key="1">
    <citation type="journal article" date="2024" name="Ann. Entomol. Soc. Am.">
        <title>Genomic analyses of the southern and eastern yellowjacket wasps (Hymenoptera: Vespidae) reveal evolutionary signatures of social life.</title>
        <authorList>
            <person name="Catto M.A."/>
            <person name="Caine P.B."/>
            <person name="Orr S.E."/>
            <person name="Hunt B.G."/>
            <person name="Goodisman M.A.D."/>
        </authorList>
    </citation>
    <scope>NUCLEOTIDE SEQUENCE [LARGE SCALE GENOMIC DNA]</scope>
    <source>
        <strain evidence="1">232</strain>
        <tissue evidence="1">Head and thorax</tissue>
    </source>
</reference>
<sequence>MCPDVFENIKRYLCEQGRIFSVLRSELTSEKRMKHDYGFVEIPNEYTIGAGFRRVRGTDTVSASALPPTASAGLRCSPYGKNIINFELERMLVKVSLQTRALDPPNRC</sequence>
<protein>
    <submittedName>
        <fullName evidence="1">Uncharacterized protein</fullName>
    </submittedName>
</protein>
<evidence type="ECO:0000313" key="2">
    <source>
        <dbReference type="Proteomes" id="UP001607303"/>
    </source>
</evidence>
<gene>
    <name evidence="1" type="ORF">V1477_002560</name>
</gene>
<proteinExistence type="predicted"/>
<comment type="caution">
    <text evidence="1">The sequence shown here is derived from an EMBL/GenBank/DDBJ whole genome shotgun (WGS) entry which is preliminary data.</text>
</comment>
<evidence type="ECO:0000313" key="1">
    <source>
        <dbReference type="EMBL" id="KAL2749620.1"/>
    </source>
</evidence>
<accession>A0ABD2CYC1</accession>
<keyword evidence="2" id="KW-1185">Reference proteome</keyword>
<dbReference type="AlphaFoldDB" id="A0ABD2CYC1"/>
<dbReference type="EMBL" id="JAYRBN010000027">
    <property type="protein sequence ID" value="KAL2749620.1"/>
    <property type="molecule type" value="Genomic_DNA"/>
</dbReference>